<dbReference type="VEuPathDB" id="FungiDB:H257_11488"/>
<dbReference type="GO" id="GO:0003676">
    <property type="term" value="F:nucleic acid binding"/>
    <property type="evidence" value="ECO:0007669"/>
    <property type="project" value="InterPro"/>
</dbReference>
<evidence type="ECO:0000256" key="9">
    <source>
        <dbReference type="ARBA" id="ARBA00022840"/>
    </source>
</evidence>
<dbReference type="CDD" id="cd18787">
    <property type="entry name" value="SF2_C_DEAD"/>
    <property type="match status" value="1"/>
</dbReference>
<dbReference type="Pfam" id="PF00271">
    <property type="entry name" value="Helicase_C"/>
    <property type="match status" value="1"/>
</dbReference>
<comment type="function">
    <text evidence="11">ATP-dependent RNA helicase required for 60S ribosomal subunit synthesis. Involved in efficient pre-rRNA processing, predominantly at site A3, which is necessary for the normal formation of 25S and 5.8S rRNAs.</text>
</comment>
<dbReference type="SMART" id="SM00490">
    <property type="entry name" value="HELICc"/>
    <property type="match status" value="1"/>
</dbReference>
<evidence type="ECO:0000256" key="8">
    <source>
        <dbReference type="ARBA" id="ARBA00022806"/>
    </source>
</evidence>
<dbReference type="Gene3D" id="3.40.50.300">
    <property type="entry name" value="P-loop containing nucleotide triphosphate hydrolases"/>
    <property type="match status" value="2"/>
</dbReference>
<dbReference type="EC" id="3.6.4.13" evidence="3"/>
<dbReference type="PROSITE" id="PS00039">
    <property type="entry name" value="DEAD_ATP_HELICASE"/>
    <property type="match status" value="1"/>
</dbReference>
<evidence type="ECO:0000313" key="17">
    <source>
        <dbReference type="EMBL" id="RHY60178.1"/>
    </source>
</evidence>
<dbReference type="InterPro" id="IPR001650">
    <property type="entry name" value="Helicase_C-like"/>
</dbReference>
<dbReference type="InterPro" id="IPR014014">
    <property type="entry name" value="RNA_helicase_DEAD_Q_motif"/>
</dbReference>
<dbReference type="GO" id="GO:0003724">
    <property type="term" value="F:RNA helicase activity"/>
    <property type="evidence" value="ECO:0007669"/>
    <property type="project" value="UniProtKB-EC"/>
</dbReference>
<dbReference type="Pfam" id="PF00270">
    <property type="entry name" value="DEAD"/>
    <property type="match status" value="1"/>
</dbReference>
<dbReference type="InterPro" id="IPR027417">
    <property type="entry name" value="P-loop_NTPase"/>
</dbReference>
<dbReference type="InterPro" id="IPR000629">
    <property type="entry name" value="RNA-helicase_DEAD-box_CS"/>
</dbReference>
<dbReference type="EMBL" id="QUTB01004705">
    <property type="protein sequence ID" value="RHY60178.1"/>
    <property type="molecule type" value="Genomic_DNA"/>
</dbReference>
<comment type="similarity">
    <text evidence="2">Belongs to the DEAD box helicase family. DDX5/DBP2 subfamily.</text>
</comment>
<dbReference type="InterPro" id="IPR011545">
    <property type="entry name" value="DEAD/DEAH_box_helicase_dom"/>
</dbReference>
<dbReference type="GO" id="GO:0016787">
    <property type="term" value="F:hydrolase activity"/>
    <property type="evidence" value="ECO:0007669"/>
    <property type="project" value="UniProtKB-KW"/>
</dbReference>
<evidence type="ECO:0000259" key="15">
    <source>
        <dbReference type="PROSITE" id="PS51194"/>
    </source>
</evidence>
<proteinExistence type="inferred from homology"/>
<evidence type="ECO:0000259" key="14">
    <source>
        <dbReference type="PROSITE" id="PS51192"/>
    </source>
</evidence>
<sequence length="673" mass="74659">MATKRKLEDTSVHVDGEHDDAAAMDAAEWRDVHLISTTSSGNDVVALPDPLRTFQSTPFSAAVVAALEHAGFTAPSPTQAQSWPVALSKKDLISIAKTGSGKTLGFLLPSFHHLAKATRVQQTRTKAKHKYAFPVRSKDPRMVVLVPTRELAMQIEKEAKRFLKAFHPALRAVAVFGGAEKKAQLEALEMGVDCCVATPGRLLDLRDSVSLAKVDILVLDEADKMLEMGFERQLQALQELLPGTTRQTLLCSATWPLAVQSLAASFVRPDAVTVITGAFQVNPSIRQTFELCSNDDAKAEQLVSFCHKHKTTKTLVFFKTKQGCDAMEKLVKQHLTAGDDDQKRHKAADVVVAVHGDKPQADRTMALNQFKNGSCLLLFATDVASRGLHVHDIHTVINYDCPDSEETYIHRIGRTGRAGATGTAISYVTDKDRPLVKKLLRVLKEADQEVREKQPYALSLLELKKVFVKQGLQQTSNVARTLAVLFQEAHHQPQHDQPTTFTMLQDVQFNTHVCNPNSRMVSDNDGGRHLTHLTTLPVDSIYAKELGSAYDDALKHDILKLVQYIEVLIAGTRHQILQLFADFVLTTSCRLILVRVSNVRGFPKICFFRLQECAFLAAAAAHPDSNEQLANEVCHLVDMATFRNTIPNLRGVDALIQMRNRLLKELHWFDQQG</sequence>
<dbReference type="PROSITE" id="PS51194">
    <property type="entry name" value="HELICASE_CTER"/>
    <property type="match status" value="1"/>
</dbReference>
<evidence type="ECO:0000256" key="1">
    <source>
        <dbReference type="ARBA" id="ARBA00004604"/>
    </source>
</evidence>
<keyword evidence="6 13" id="KW-0547">Nucleotide-binding</keyword>
<evidence type="ECO:0000256" key="13">
    <source>
        <dbReference type="RuleBase" id="RU000492"/>
    </source>
</evidence>
<dbReference type="PROSITE" id="PS51192">
    <property type="entry name" value="HELICASE_ATP_BIND_1"/>
    <property type="match status" value="1"/>
</dbReference>
<protein>
    <recommendedName>
        <fullName evidence="3">RNA helicase</fullName>
        <ecNumber evidence="3">3.6.4.13</ecNumber>
    </recommendedName>
</protein>
<dbReference type="CDD" id="cd00268">
    <property type="entry name" value="DEADc"/>
    <property type="match status" value="1"/>
</dbReference>
<keyword evidence="7 13" id="KW-0378">Hydrolase</keyword>
<evidence type="ECO:0000256" key="6">
    <source>
        <dbReference type="ARBA" id="ARBA00022741"/>
    </source>
</evidence>
<evidence type="ECO:0000256" key="5">
    <source>
        <dbReference type="ARBA" id="ARBA00022552"/>
    </source>
</evidence>
<evidence type="ECO:0000256" key="12">
    <source>
        <dbReference type="PROSITE-ProRule" id="PRU00552"/>
    </source>
</evidence>
<evidence type="ECO:0000256" key="3">
    <source>
        <dbReference type="ARBA" id="ARBA00012552"/>
    </source>
</evidence>
<keyword evidence="8 13" id="KW-0347">Helicase</keyword>
<feature type="domain" description="Helicase C-terminal" evidence="15">
    <location>
        <begin position="298"/>
        <end position="464"/>
    </location>
</feature>
<dbReference type="Proteomes" id="UP000283543">
    <property type="component" value="Unassembled WGS sequence"/>
</dbReference>
<name>A0A418C195_APHAT</name>
<reference evidence="17 18" key="1">
    <citation type="submission" date="2018-08" db="EMBL/GenBank/DDBJ databases">
        <title>Aphanomyces genome sequencing and annotation.</title>
        <authorList>
            <person name="Minardi D."/>
            <person name="Oidtmann B."/>
            <person name="Van Der Giezen M."/>
            <person name="Studholme D.J."/>
        </authorList>
    </citation>
    <scope>NUCLEOTIDE SEQUENCE [LARGE SCALE GENOMIC DNA]</scope>
    <source>
        <strain evidence="17 18">Si</strain>
    </source>
</reference>
<dbReference type="SUPFAM" id="SSF52540">
    <property type="entry name" value="P-loop containing nucleoside triphosphate hydrolases"/>
    <property type="match status" value="1"/>
</dbReference>
<organism evidence="17 18">
    <name type="scientific">Aphanomyces astaci</name>
    <name type="common">Crayfish plague agent</name>
    <dbReference type="NCBI Taxonomy" id="112090"/>
    <lineage>
        <taxon>Eukaryota</taxon>
        <taxon>Sar</taxon>
        <taxon>Stramenopiles</taxon>
        <taxon>Oomycota</taxon>
        <taxon>Saprolegniomycetes</taxon>
        <taxon>Saprolegniales</taxon>
        <taxon>Verrucalvaceae</taxon>
        <taxon>Aphanomyces</taxon>
    </lineage>
</organism>
<keyword evidence="5" id="KW-0698">rRNA processing</keyword>
<keyword evidence="9 13" id="KW-0067">ATP-binding</keyword>
<dbReference type="InterPro" id="IPR044742">
    <property type="entry name" value="DEAD/DEAH_RhlB"/>
</dbReference>
<comment type="subcellular location">
    <subcellularLocation>
        <location evidence="1">Nucleus</location>
        <location evidence="1">Nucleolus</location>
    </subcellularLocation>
</comment>
<dbReference type="InterPro" id="IPR014001">
    <property type="entry name" value="Helicase_ATP-bd"/>
</dbReference>
<dbReference type="AlphaFoldDB" id="A0A418C195"/>
<comment type="caution">
    <text evidence="17">The sequence shown here is derived from an EMBL/GenBank/DDBJ whole genome shotgun (WGS) entry which is preliminary data.</text>
</comment>
<dbReference type="PANTHER" id="PTHR47958">
    <property type="entry name" value="ATP-DEPENDENT RNA HELICASE DBP3"/>
    <property type="match status" value="1"/>
</dbReference>
<accession>A0A418C195</accession>
<evidence type="ECO:0000313" key="18">
    <source>
        <dbReference type="Proteomes" id="UP000283543"/>
    </source>
</evidence>
<evidence type="ECO:0000256" key="11">
    <source>
        <dbReference type="ARBA" id="ARBA00037449"/>
    </source>
</evidence>
<gene>
    <name evidence="17" type="ORF">DYB34_003751</name>
</gene>
<dbReference type="GO" id="GO:0005524">
    <property type="term" value="F:ATP binding"/>
    <property type="evidence" value="ECO:0007669"/>
    <property type="project" value="UniProtKB-KW"/>
</dbReference>
<evidence type="ECO:0000256" key="4">
    <source>
        <dbReference type="ARBA" id="ARBA00022517"/>
    </source>
</evidence>
<evidence type="ECO:0000259" key="16">
    <source>
        <dbReference type="PROSITE" id="PS51195"/>
    </source>
</evidence>
<feature type="short sequence motif" description="Q motif" evidence="12">
    <location>
        <begin position="52"/>
        <end position="80"/>
    </location>
</feature>
<feature type="domain" description="DEAD-box RNA helicase Q" evidence="16">
    <location>
        <begin position="52"/>
        <end position="80"/>
    </location>
</feature>
<dbReference type="SMART" id="SM00487">
    <property type="entry name" value="DEXDc"/>
    <property type="match status" value="1"/>
</dbReference>
<evidence type="ECO:0000256" key="2">
    <source>
        <dbReference type="ARBA" id="ARBA00009334"/>
    </source>
</evidence>
<keyword evidence="10" id="KW-0539">Nucleus</keyword>
<keyword evidence="4" id="KW-0690">Ribosome biogenesis</keyword>
<dbReference type="PROSITE" id="PS51195">
    <property type="entry name" value="Q_MOTIF"/>
    <property type="match status" value="1"/>
</dbReference>
<evidence type="ECO:0000256" key="10">
    <source>
        <dbReference type="ARBA" id="ARBA00023242"/>
    </source>
</evidence>
<evidence type="ECO:0000256" key="7">
    <source>
        <dbReference type="ARBA" id="ARBA00022801"/>
    </source>
</evidence>
<feature type="domain" description="Helicase ATP-binding" evidence="14">
    <location>
        <begin position="83"/>
        <end position="273"/>
    </location>
</feature>